<dbReference type="OrthoDB" id="7854943at2759"/>
<organism evidence="7 8">
    <name type="scientific">Vespula pensylvanica</name>
    <name type="common">Western yellow jacket</name>
    <name type="synonym">Wasp</name>
    <dbReference type="NCBI Taxonomy" id="30213"/>
    <lineage>
        <taxon>Eukaryota</taxon>
        <taxon>Metazoa</taxon>
        <taxon>Ecdysozoa</taxon>
        <taxon>Arthropoda</taxon>
        <taxon>Hexapoda</taxon>
        <taxon>Insecta</taxon>
        <taxon>Pterygota</taxon>
        <taxon>Neoptera</taxon>
        <taxon>Endopterygota</taxon>
        <taxon>Hymenoptera</taxon>
        <taxon>Apocrita</taxon>
        <taxon>Aculeata</taxon>
        <taxon>Vespoidea</taxon>
        <taxon>Vespidae</taxon>
        <taxon>Vespinae</taxon>
        <taxon>Vespula</taxon>
    </lineage>
</organism>
<evidence type="ECO:0000256" key="6">
    <source>
        <dbReference type="PIRNR" id="PIRNR001213"/>
    </source>
</evidence>
<dbReference type="PROSITE" id="PS00854">
    <property type="entry name" value="PROTEASOME_BETA_1"/>
    <property type="match status" value="1"/>
</dbReference>
<dbReference type="PANTHER" id="PTHR32194">
    <property type="entry name" value="METALLOPROTEASE TLDD"/>
    <property type="match status" value="1"/>
</dbReference>
<keyword evidence="1 6" id="KW-0963">Cytoplasm</keyword>
<comment type="caution">
    <text evidence="7">The sequence shown here is derived from an EMBL/GenBank/DDBJ whole genome shotgun (WGS) entry which is preliminary data.</text>
</comment>
<evidence type="ECO:0000313" key="7">
    <source>
        <dbReference type="EMBL" id="KAF7438424.1"/>
    </source>
</evidence>
<dbReference type="Proteomes" id="UP000600918">
    <property type="component" value="Unassembled WGS sequence"/>
</dbReference>
<evidence type="ECO:0000256" key="3">
    <source>
        <dbReference type="ARBA" id="ARBA00023242"/>
    </source>
</evidence>
<dbReference type="InterPro" id="IPR001353">
    <property type="entry name" value="Proteasome_sua/b"/>
</dbReference>
<proteinExistence type="inferred from homology"/>
<dbReference type="Pfam" id="PF00227">
    <property type="entry name" value="Proteasome"/>
    <property type="match status" value="1"/>
</dbReference>
<dbReference type="InterPro" id="IPR016050">
    <property type="entry name" value="Proteasome_bsu_CS"/>
</dbReference>
<dbReference type="SUPFAM" id="SSF56235">
    <property type="entry name" value="N-terminal nucleophile aminohydrolases (Ntn hydrolases)"/>
    <property type="match status" value="1"/>
</dbReference>
<dbReference type="EMBL" id="JACSDY010000001">
    <property type="protein sequence ID" value="KAF7438424.1"/>
    <property type="molecule type" value="Genomic_DNA"/>
</dbReference>
<dbReference type="GO" id="GO:0051603">
    <property type="term" value="P:proteolysis involved in protein catabolic process"/>
    <property type="evidence" value="ECO:0007669"/>
    <property type="project" value="InterPro"/>
</dbReference>
<evidence type="ECO:0000256" key="2">
    <source>
        <dbReference type="ARBA" id="ARBA00022942"/>
    </source>
</evidence>
<comment type="function">
    <text evidence="4">Non-catalytic component of the proteasome, a multicatalytic proteinase complex which is characterized by its ability to cleave peptides with Arg, Phe, Tyr, Leu, and Glu adjacent to the leaving group at neutral or slightly basic pH. The proteasome has an ATP-dependent proteolytic activity.</text>
</comment>
<evidence type="ECO:0000313" key="8">
    <source>
        <dbReference type="Proteomes" id="UP000600918"/>
    </source>
</evidence>
<keyword evidence="8" id="KW-1185">Reference proteome</keyword>
<dbReference type="CDD" id="cd03760">
    <property type="entry name" value="proteasome_beta_type_4"/>
    <property type="match status" value="1"/>
</dbReference>
<dbReference type="Gene3D" id="3.60.20.10">
    <property type="entry name" value="Glutamine Phosphoribosylpyrophosphate, subunit 1, domain 1"/>
    <property type="match status" value="1"/>
</dbReference>
<dbReference type="PIRSF" id="PIRSF001213">
    <property type="entry name" value="Psome_endopept_beta"/>
    <property type="match status" value="1"/>
</dbReference>
<sequence>MALFGGNVCSTPAPFWQNGPTPGCFYDFPGSTMQSVDHGMRQRSQAPMTTGTSVIGIQFKDGVIIAADILASYGSLARYRNCERIMKVNDNILLGASGDYADFQCIKSNIEKKILDEQCLDDGFSLKPKALYCWLTRVMYNRRSSYDPFWNNFVIAGLHDGKPFLGTVDKLGTAYIDPVIATGYGAYMATPLLRKAYEENSEMTKEEAKELLYKAMQVLFYRDARSFPKYYLGMITKDEGVEIEGPLTLDSNWEAAVLTK</sequence>
<dbReference type="GO" id="GO:0005737">
    <property type="term" value="C:cytoplasm"/>
    <property type="evidence" value="ECO:0007669"/>
    <property type="project" value="UniProtKB-SubCell"/>
</dbReference>
<dbReference type="GO" id="GO:0005634">
    <property type="term" value="C:nucleus"/>
    <property type="evidence" value="ECO:0007669"/>
    <property type="project" value="UniProtKB-SubCell"/>
</dbReference>
<dbReference type="AlphaFoldDB" id="A0A834UGL0"/>
<keyword evidence="2 6" id="KW-0647">Proteasome</keyword>
<keyword evidence="3 6" id="KW-0539">Nucleus</keyword>
<comment type="subunit">
    <text evidence="5">The 26S proteasome consists of a 20S proteasome core and two 19S regulatory subunits. The 20S proteasome core is composed of 28 subunits that are arranged in four stacked rings, resulting in a barrel-shaped structure. The two end rings are each formed by seven alpha subunits, and the two central rings are each formed by seven beta subunits. The catalytic chamber with the active sites is on the inside of the barrel.</text>
</comment>
<accession>A0A834UGL0</accession>
<comment type="similarity">
    <text evidence="6">Belongs to the peptidase T1B family.</text>
</comment>
<dbReference type="PANTHER" id="PTHR32194:SF6">
    <property type="entry name" value="PROTEASOME SUBUNIT BETA"/>
    <property type="match status" value="1"/>
</dbReference>
<dbReference type="InterPro" id="IPR023333">
    <property type="entry name" value="Proteasome_suB-type"/>
</dbReference>
<evidence type="ECO:0000256" key="5">
    <source>
        <dbReference type="ARBA" id="ARBA00026071"/>
    </source>
</evidence>
<protein>
    <recommendedName>
        <fullName evidence="6">Proteasome subunit beta</fullName>
    </recommendedName>
</protein>
<dbReference type="InterPro" id="IPR029055">
    <property type="entry name" value="Ntn_hydrolases_N"/>
</dbReference>
<gene>
    <name evidence="7" type="ORF">H0235_000815</name>
</gene>
<name>A0A834UGL0_VESPE</name>
<evidence type="ECO:0000256" key="1">
    <source>
        <dbReference type="ARBA" id="ARBA00022490"/>
    </source>
</evidence>
<evidence type="ECO:0000256" key="4">
    <source>
        <dbReference type="ARBA" id="ARBA00024953"/>
    </source>
</evidence>
<dbReference type="InterPro" id="IPR016295">
    <property type="entry name" value="Proteasome_beta4"/>
</dbReference>
<reference evidence="7" key="1">
    <citation type="journal article" date="2020" name="G3 (Bethesda)">
        <title>High-Quality Assemblies for Three Invasive Social Wasps from the &lt;i&gt;Vespula&lt;/i&gt; Genus.</title>
        <authorList>
            <person name="Harrop T.W.R."/>
            <person name="Guhlin J."/>
            <person name="McLaughlin G.M."/>
            <person name="Permina E."/>
            <person name="Stockwell P."/>
            <person name="Gilligan J."/>
            <person name="Le Lec M.F."/>
            <person name="Gruber M.A.M."/>
            <person name="Quinn O."/>
            <person name="Lovegrove M."/>
            <person name="Duncan E.J."/>
            <person name="Remnant E.J."/>
            <person name="Van Eeckhoven J."/>
            <person name="Graham B."/>
            <person name="Knapp R.A."/>
            <person name="Langford K.W."/>
            <person name="Kronenberg Z."/>
            <person name="Press M.O."/>
            <person name="Eacker S.M."/>
            <person name="Wilson-Rankin E.E."/>
            <person name="Purcell J."/>
            <person name="Lester P.J."/>
            <person name="Dearden P.K."/>
        </authorList>
    </citation>
    <scope>NUCLEOTIDE SEQUENCE</scope>
    <source>
        <strain evidence="7">Volc-1</strain>
    </source>
</reference>
<comment type="subcellular location">
    <subcellularLocation>
        <location evidence="6">Cytoplasm</location>
    </subcellularLocation>
    <subcellularLocation>
        <location evidence="6">Nucleus</location>
    </subcellularLocation>
</comment>
<dbReference type="PROSITE" id="PS51476">
    <property type="entry name" value="PROTEASOME_BETA_2"/>
    <property type="match status" value="1"/>
</dbReference>
<dbReference type="GO" id="GO:0019774">
    <property type="term" value="C:proteasome core complex, beta-subunit complex"/>
    <property type="evidence" value="ECO:0007669"/>
    <property type="project" value="UniProtKB-UniRule"/>
</dbReference>
<dbReference type="FunFam" id="3.60.20.10:FF:000014">
    <property type="entry name" value="Proteasome subunit beta type-7"/>
    <property type="match status" value="1"/>
</dbReference>